<evidence type="ECO:0000313" key="5">
    <source>
        <dbReference type="EMBL" id="CAK9076658.1"/>
    </source>
</evidence>
<keyword evidence="8" id="KW-1185">Reference proteome</keyword>
<keyword evidence="1" id="KW-1133">Transmembrane helix</keyword>
<dbReference type="Proteomes" id="UP001642464">
    <property type="component" value="Unassembled WGS sequence"/>
</dbReference>
<proteinExistence type="predicted"/>
<feature type="transmembrane region" description="Helical" evidence="1">
    <location>
        <begin position="20"/>
        <end position="37"/>
    </location>
</feature>
<feature type="transmembrane region" description="Helical" evidence="1">
    <location>
        <begin position="49"/>
        <end position="69"/>
    </location>
</feature>
<feature type="transmembrane region" description="Helical" evidence="1">
    <location>
        <begin position="132"/>
        <end position="149"/>
    </location>
</feature>
<evidence type="ECO:0000313" key="8">
    <source>
        <dbReference type="Proteomes" id="UP001642464"/>
    </source>
</evidence>
<dbReference type="InterPro" id="IPR001763">
    <property type="entry name" value="Rhodanese-like_dom"/>
</dbReference>
<reference evidence="5 8" key="1">
    <citation type="submission" date="2024-02" db="EMBL/GenBank/DDBJ databases">
        <authorList>
            <person name="Chen Y."/>
            <person name="Shah S."/>
            <person name="Dougan E. K."/>
            <person name="Thang M."/>
            <person name="Chan C."/>
        </authorList>
    </citation>
    <scope>NUCLEOTIDE SEQUENCE [LARGE SCALE GENOMIC DNA]</scope>
</reference>
<dbReference type="EMBL" id="CAXAMM010037102">
    <property type="protein sequence ID" value="CAK9076658.1"/>
    <property type="molecule type" value="Genomic_DNA"/>
</dbReference>
<dbReference type="EMBL" id="CAXAMM010031302">
    <property type="protein sequence ID" value="CAK9067830.1"/>
    <property type="molecule type" value="Genomic_DNA"/>
</dbReference>
<feature type="transmembrane region" description="Helical" evidence="1">
    <location>
        <begin position="81"/>
        <end position="101"/>
    </location>
</feature>
<keyword evidence="1" id="KW-0472">Membrane</keyword>
<name>A0ABP0PME7_9DINO</name>
<evidence type="ECO:0000313" key="3">
    <source>
        <dbReference type="EMBL" id="CAK9067830.1"/>
    </source>
</evidence>
<accession>A0ABP0PME7</accession>
<evidence type="ECO:0000313" key="7">
    <source>
        <dbReference type="EMBL" id="CAK9084764.1"/>
    </source>
</evidence>
<gene>
    <name evidence="3" type="ORF">SCF082_LOCUS34260</name>
    <name evidence="4" type="ORF">SCF082_LOCUS36398</name>
    <name evidence="5" type="ORF">SCF082_LOCUS36910</name>
    <name evidence="6" type="ORF">SCF082_LOCUS38095</name>
    <name evidence="7" type="ORF">SCF082_LOCUS40198</name>
</gene>
<dbReference type="EMBL" id="CAXAMM010039217">
    <property type="protein sequence ID" value="CAK9084764.1"/>
    <property type="molecule type" value="Genomic_DNA"/>
</dbReference>
<comment type="caution">
    <text evidence="5">The sequence shown here is derived from an EMBL/GenBank/DDBJ whole genome shotgun (WGS) entry which is preliminary data.</text>
</comment>
<organism evidence="5 8">
    <name type="scientific">Durusdinium trenchii</name>
    <dbReference type="NCBI Taxonomy" id="1381693"/>
    <lineage>
        <taxon>Eukaryota</taxon>
        <taxon>Sar</taxon>
        <taxon>Alveolata</taxon>
        <taxon>Dinophyceae</taxon>
        <taxon>Suessiales</taxon>
        <taxon>Symbiodiniaceae</taxon>
        <taxon>Durusdinium</taxon>
    </lineage>
</organism>
<keyword evidence="1" id="KW-0812">Transmembrane</keyword>
<evidence type="ECO:0000313" key="4">
    <source>
        <dbReference type="EMBL" id="CAK9074878.1"/>
    </source>
</evidence>
<dbReference type="EMBL" id="CAXAMM010035781">
    <property type="protein sequence ID" value="CAK9074878.1"/>
    <property type="molecule type" value="Genomic_DNA"/>
</dbReference>
<feature type="transmembrane region" description="Helical" evidence="1">
    <location>
        <begin position="107"/>
        <end position="125"/>
    </location>
</feature>
<feature type="domain" description="Rhodanese" evidence="2">
    <location>
        <begin position="138"/>
        <end position="157"/>
    </location>
</feature>
<dbReference type="EMBL" id="CAXAMM010038659">
    <property type="protein sequence ID" value="CAK9079840.1"/>
    <property type="molecule type" value="Genomic_DNA"/>
</dbReference>
<dbReference type="PROSITE" id="PS50206">
    <property type="entry name" value="RHODANESE_3"/>
    <property type="match status" value="1"/>
</dbReference>
<evidence type="ECO:0000259" key="2">
    <source>
        <dbReference type="PROSITE" id="PS50206"/>
    </source>
</evidence>
<protein>
    <recommendedName>
        <fullName evidence="2">Rhodanese domain-containing protein</fullName>
    </recommendedName>
</protein>
<evidence type="ECO:0000313" key="6">
    <source>
        <dbReference type="EMBL" id="CAK9079840.1"/>
    </source>
</evidence>
<evidence type="ECO:0000256" key="1">
    <source>
        <dbReference type="SAM" id="Phobius"/>
    </source>
</evidence>
<sequence length="448" mass="49236">MVTEHERQTQPMTMRNRVRWALVLLFQGAIFAGWWWISPKGFPVGHSHFWANSALPVLGLLVVIGAAIGLVRETRLPRDELLVTVPGLWIGAAVMAAILFSQSLLKLLLVAVPVLFGFTALAWISLRWTWRVVSVLVVSIIVGGFLAFSQQGPPATTVAHAVEMPPVPKSGLSASSRYELGRASFIAPAATIYLPLENAGVEIDPLLSFESRSPDRFWTIFARQQDRVGPQRRLLGVLDVAETLTAFYQTDFESRLVLREENDRSYLLEATAVLPEAIYSHLNRYCHLWLSTSEDVSIVFSPCPEAPIDILPVDYPLGRPARVAFLNEGGFHVVEARSGEKGPFKELASGSLKRGDPLALTFVVAGRPSLRCELLDWSTQASFDLSPTAGWGLPMNAIEFSRNEAGCGIWITLAATSVGRGWDSVGHSSGGYRNRIHVELLDHSSGDR</sequence>